<accession>A0A4R8TS38</accession>
<dbReference type="EMBL" id="QAPF01000017">
    <property type="protein sequence ID" value="TEA21476.1"/>
    <property type="molecule type" value="Genomic_DNA"/>
</dbReference>
<sequence length="88" mass="9394">MTPPGSHLVGVTTGHRDDKPVIPRTSPEPPARPRAVLSHPPSNVDSHTHKTDAAGLRGGGTADRTGGHVISLLQLDRGLAKQDRRKER</sequence>
<organism evidence="2 3">
    <name type="scientific">Colletotrichum sidae</name>
    <dbReference type="NCBI Taxonomy" id="1347389"/>
    <lineage>
        <taxon>Eukaryota</taxon>
        <taxon>Fungi</taxon>
        <taxon>Dikarya</taxon>
        <taxon>Ascomycota</taxon>
        <taxon>Pezizomycotina</taxon>
        <taxon>Sordariomycetes</taxon>
        <taxon>Hypocreomycetidae</taxon>
        <taxon>Glomerellales</taxon>
        <taxon>Glomerellaceae</taxon>
        <taxon>Colletotrichum</taxon>
        <taxon>Colletotrichum orbiculare species complex</taxon>
    </lineage>
</organism>
<comment type="caution">
    <text evidence="2">The sequence shown here is derived from an EMBL/GenBank/DDBJ whole genome shotgun (WGS) entry which is preliminary data.</text>
</comment>
<keyword evidence="3" id="KW-1185">Reference proteome</keyword>
<proteinExistence type="predicted"/>
<reference evidence="2 3" key="1">
    <citation type="submission" date="2018-11" db="EMBL/GenBank/DDBJ databases">
        <title>Genome sequence and assembly of Colletotrichum sidae.</title>
        <authorList>
            <person name="Gan P."/>
            <person name="Shirasu K."/>
        </authorList>
    </citation>
    <scope>NUCLEOTIDE SEQUENCE [LARGE SCALE GENOMIC DNA]</scope>
    <source>
        <strain evidence="2 3">CBS 518.97</strain>
    </source>
</reference>
<evidence type="ECO:0000256" key="1">
    <source>
        <dbReference type="SAM" id="MobiDB-lite"/>
    </source>
</evidence>
<protein>
    <submittedName>
        <fullName evidence="2">Uncharacterized protein</fullName>
    </submittedName>
</protein>
<evidence type="ECO:0000313" key="3">
    <source>
        <dbReference type="Proteomes" id="UP000295604"/>
    </source>
</evidence>
<evidence type="ECO:0000313" key="2">
    <source>
        <dbReference type="EMBL" id="TEA21476.1"/>
    </source>
</evidence>
<dbReference type="Proteomes" id="UP000295604">
    <property type="component" value="Unassembled WGS sequence"/>
</dbReference>
<name>A0A4R8TS38_9PEZI</name>
<feature type="region of interest" description="Disordered" evidence="1">
    <location>
        <begin position="1"/>
        <end position="69"/>
    </location>
</feature>
<dbReference type="AlphaFoldDB" id="A0A4R8TS38"/>
<gene>
    <name evidence="2" type="ORF">C8034_v007621</name>
</gene>